<dbReference type="AlphaFoldDB" id="A0A8H9I1Q7"/>
<evidence type="ECO:0000313" key="2">
    <source>
        <dbReference type="EMBL" id="GGW22908.1"/>
    </source>
</evidence>
<feature type="compositionally biased region" description="Basic and acidic residues" evidence="1">
    <location>
        <begin position="29"/>
        <end position="48"/>
    </location>
</feature>
<dbReference type="Proteomes" id="UP000623776">
    <property type="component" value="Unassembled WGS sequence"/>
</dbReference>
<protein>
    <submittedName>
        <fullName evidence="2">Uncharacterized protein</fullName>
    </submittedName>
</protein>
<name>A0A8H9I1Q7_9GAMM</name>
<evidence type="ECO:0000256" key="1">
    <source>
        <dbReference type="SAM" id="MobiDB-lite"/>
    </source>
</evidence>
<proteinExistence type="predicted"/>
<reference evidence="3" key="1">
    <citation type="journal article" date="2019" name="Int. J. Syst. Evol. Microbiol.">
        <title>The Global Catalogue of Microorganisms (GCM) 10K type strain sequencing project: providing services to taxonomists for standard genome sequencing and annotation.</title>
        <authorList>
            <consortium name="The Broad Institute Genomics Platform"/>
            <consortium name="The Broad Institute Genome Sequencing Center for Infectious Disease"/>
            <person name="Wu L."/>
            <person name="Ma J."/>
        </authorList>
    </citation>
    <scope>NUCLEOTIDE SEQUENCE [LARGE SCALE GENOMIC DNA]</scope>
    <source>
        <strain evidence="3">KCTC 22154</strain>
    </source>
</reference>
<feature type="region of interest" description="Disordered" evidence="1">
    <location>
        <begin position="29"/>
        <end position="64"/>
    </location>
</feature>
<organism evidence="2 3">
    <name type="scientific">Vreelandella hamiltonii</name>
    <dbReference type="NCBI Taxonomy" id="502829"/>
    <lineage>
        <taxon>Bacteria</taxon>
        <taxon>Pseudomonadati</taxon>
        <taxon>Pseudomonadota</taxon>
        <taxon>Gammaproteobacteria</taxon>
        <taxon>Oceanospirillales</taxon>
        <taxon>Halomonadaceae</taxon>
        <taxon>Vreelandella</taxon>
    </lineage>
</organism>
<accession>A0A8H9I1Q7</accession>
<dbReference type="RefSeq" id="WP_189463075.1">
    <property type="nucleotide sequence ID" value="NZ_BMXN01000005.1"/>
</dbReference>
<sequence length="64" mass="7496">MERFAVYRAVKEGAEIDDQPEWWVVDTRDENERDGELVRHRGTTKPEADDVANTLNEQTHDEQP</sequence>
<evidence type="ECO:0000313" key="3">
    <source>
        <dbReference type="Proteomes" id="UP000623776"/>
    </source>
</evidence>
<gene>
    <name evidence="2" type="ORF">GCM10007157_12530</name>
</gene>
<comment type="caution">
    <text evidence="2">The sequence shown here is derived from an EMBL/GenBank/DDBJ whole genome shotgun (WGS) entry which is preliminary data.</text>
</comment>
<keyword evidence="3" id="KW-1185">Reference proteome</keyword>
<dbReference type="EMBL" id="BMXN01000005">
    <property type="protein sequence ID" value="GGW22908.1"/>
    <property type="molecule type" value="Genomic_DNA"/>
</dbReference>